<dbReference type="GO" id="GO:0019441">
    <property type="term" value="P:L-tryptophan catabolic process to kynurenine"/>
    <property type="evidence" value="ECO:0007669"/>
    <property type="project" value="InterPro"/>
</dbReference>
<reference evidence="2" key="2">
    <citation type="journal article" date="2023" name="IMA Fungus">
        <title>Comparative genomic study of the Penicillium genus elucidates a diverse pangenome and 15 lateral gene transfer events.</title>
        <authorList>
            <person name="Petersen C."/>
            <person name="Sorensen T."/>
            <person name="Nielsen M.R."/>
            <person name="Sondergaard T.E."/>
            <person name="Sorensen J.L."/>
            <person name="Fitzpatrick D.A."/>
            <person name="Frisvad J.C."/>
            <person name="Nielsen K.L."/>
        </authorList>
    </citation>
    <scope>NUCLEOTIDE SEQUENCE</scope>
    <source>
        <strain evidence="2">IBT 29677</strain>
    </source>
</reference>
<sequence>MADQDNIFLPSLKELRELNANAICPEVAWIWGPNDEVGRLNLLTEKLISKVVKEEVQSGCVVSLNWNMELPAHPNFDRSPCKFKILPNPSSDCIFDDTLEMNIQSGSQWDGFRHFGHLTHGFLYNNLSPKDVMLTNRCGMHVISRRGIVGRGVFLDYYRYSQKFNKPYDPLTSHAITLNELLSCANYQGTRFQKGDILIIRSGYVSRYHQLQKSDPAKLKRSAASIPTLAGVEQSEEMKTWLHDSYFAAVAGDAPSFEVWPSSQSWYLHEYLLACWGVMIGEMFDLEVKLHLRPLFSL</sequence>
<gene>
    <name evidence="2" type="ORF">N7509_013273</name>
</gene>
<reference evidence="2" key="1">
    <citation type="submission" date="2022-12" db="EMBL/GenBank/DDBJ databases">
        <authorList>
            <person name="Petersen C."/>
        </authorList>
    </citation>
    <scope>NUCLEOTIDE SEQUENCE</scope>
    <source>
        <strain evidence="2">IBT 29677</strain>
    </source>
</reference>
<evidence type="ECO:0000256" key="1">
    <source>
        <dbReference type="ARBA" id="ARBA00007865"/>
    </source>
</evidence>
<dbReference type="GeneID" id="81376890"/>
<dbReference type="Gene3D" id="3.50.30.50">
    <property type="entry name" value="Putative cyclase"/>
    <property type="match status" value="1"/>
</dbReference>
<dbReference type="InterPro" id="IPR037175">
    <property type="entry name" value="KFase_sf"/>
</dbReference>
<dbReference type="AlphaFoldDB" id="A0A9W9SCZ5"/>
<evidence type="ECO:0000313" key="3">
    <source>
        <dbReference type="Proteomes" id="UP001147747"/>
    </source>
</evidence>
<protein>
    <submittedName>
        <fullName evidence="2">Cyclase</fullName>
    </submittedName>
</protein>
<dbReference type="EMBL" id="JAPZBU010000012">
    <property type="protein sequence ID" value="KAJ5376387.1"/>
    <property type="molecule type" value="Genomic_DNA"/>
</dbReference>
<comment type="caution">
    <text evidence="2">The sequence shown here is derived from an EMBL/GenBank/DDBJ whole genome shotgun (WGS) entry which is preliminary data.</text>
</comment>
<name>A0A9W9SCZ5_9EURO</name>
<dbReference type="SUPFAM" id="SSF102198">
    <property type="entry name" value="Putative cyclase"/>
    <property type="match status" value="1"/>
</dbReference>
<keyword evidence="3" id="KW-1185">Reference proteome</keyword>
<dbReference type="InterPro" id="IPR007325">
    <property type="entry name" value="KFase/CYL"/>
</dbReference>
<dbReference type="Pfam" id="PF04199">
    <property type="entry name" value="Cyclase"/>
    <property type="match status" value="1"/>
</dbReference>
<dbReference type="PANTHER" id="PTHR34861:SF10">
    <property type="entry name" value="CYCLASE"/>
    <property type="match status" value="1"/>
</dbReference>
<dbReference type="PANTHER" id="PTHR34861">
    <property type="match status" value="1"/>
</dbReference>
<dbReference type="GO" id="GO:0004061">
    <property type="term" value="F:arylformamidase activity"/>
    <property type="evidence" value="ECO:0007669"/>
    <property type="project" value="InterPro"/>
</dbReference>
<accession>A0A9W9SCZ5</accession>
<organism evidence="2 3">
    <name type="scientific">Penicillium cosmopolitanum</name>
    <dbReference type="NCBI Taxonomy" id="1131564"/>
    <lineage>
        <taxon>Eukaryota</taxon>
        <taxon>Fungi</taxon>
        <taxon>Dikarya</taxon>
        <taxon>Ascomycota</taxon>
        <taxon>Pezizomycotina</taxon>
        <taxon>Eurotiomycetes</taxon>
        <taxon>Eurotiomycetidae</taxon>
        <taxon>Eurotiales</taxon>
        <taxon>Aspergillaceae</taxon>
        <taxon>Penicillium</taxon>
    </lineage>
</organism>
<comment type="similarity">
    <text evidence="1">Belongs to the Cyclase 1 superfamily.</text>
</comment>
<proteinExistence type="inferred from homology"/>
<dbReference type="OrthoDB" id="5396at2759"/>
<dbReference type="Proteomes" id="UP001147747">
    <property type="component" value="Unassembled WGS sequence"/>
</dbReference>
<dbReference type="RefSeq" id="XP_056481417.1">
    <property type="nucleotide sequence ID" value="XM_056637910.1"/>
</dbReference>
<evidence type="ECO:0000313" key="2">
    <source>
        <dbReference type="EMBL" id="KAJ5376387.1"/>
    </source>
</evidence>